<evidence type="ECO:0000313" key="2">
    <source>
        <dbReference type="Proteomes" id="UP000789525"/>
    </source>
</evidence>
<dbReference type="Proteomes" id="UP000789525">
    <property type="component" value="Unassembled WGS sequence"/>
</dbReference>
<evidence type="ECO:0000313" key="1">
    <source>
        <dbReference type="EMBL" id="CAG8717834.1"/>
    </source>
</evidence>
<reference evidence="1" key="1">
    <citation type="submission" date="2021-06" db="EMBL/GenBank/DDBJ databases">
        <authorList>
            <person name="Kallberg Y."/>
            <person name="Tangrot J."/>
            <person name="Rosling A."/>
        </authorList>
    </citation>
    <scope>NUCLEOTIDE SEQUENCE</scope>
    <source>
        <strain evidence="1">CL356</strain>
    </source>
</reference>
<keyword evidence="2" id="KW-1185">Reference proteome</keyword>
<dbReference type="EMBL" id="CAJVPT010037589">
    <property type="protein sequence ID" value="CAG8717834.1"/>
    <property type="molecule type" value="Genomic_DNA"/>
</dbReference>
<comment type="caution">
    <text evidence="1">The sequence shown here is derived from an EMBL/GenBank/DDBJ whole genome shotgun (WGS) entry which is preliminary data.</text>
</comment>
<gene>
    <name evidence="1" type="ORF">ACOLOM_LOCUS10990</name>
</gene>
<proteinExistence type="predicted"/>
<sequence length="263" mass="27297">MPAVTTSVSAVPTALKAGAVDAPTLLVADKATRTAAVEALVSKIQNDGPAAIQAINLIDSVIAALNDKKSPLNKEAAASCIQLLATKGAANHLEPFILADASKGVIPALLENFADKTPAVRANAVDAVLALVENSSPWATAMILPALLHQIKTAGKWQVKTGCLTILNKLVKVAPAQTASLTPDIIPVLAEAIWDTKADVKKAARESLKQTTALVSNKDIVNFIPALINALINPTEEVPKTIQLLSATTFASVNVVLDVESAD</sequence>
<name>A0ACA9PPF9_9GLOM</name>
<accession>A0ACA9PPF9</accession>
<protein>
    <submittedName>
        <fullName evidence="1">2274_t:CDS:1</fullName>
    </submittedName>
</protein>
<organism evidence="1 2">
    <name type="scientific">Acaulospora colombiana</name>
    <dbReference type="NCBI Taxonomy" id="27376"/>
    <lineage>
        <taxon>Eukaryota</taxon>
        <taxon>Fungi</taxon>
        <taxon>Fungi incertae sedis</taxon>
        <taxon>Mucoromycota</taxon>
        <taxon>Glomeromycotina</taxon>
        <taxon>Glomeromycetes</taxon>
        <taxon>Diversisporales</taxon>
        <taxon>Acaulosporaceae</taxon>
        <taxon>Acaulospora</taxon>
    </lineage>
</organism>
<feature type="non-terminal residue" evidence="1">
    <location>
        <position position="263"/>
    </location>
</feature>